<name>A0A2R6Q6Y7_ACTCC</name>
<dbReference type="Gene3D" id="3.90.70.10">
    <property type="entry name" value="Cysteine proteinases"/>
    <property type="match status" value="1"/>
</dbReference>
<dbReference type="PROSITE" id="PS00639">
    <property type="entry name" value="THIOL_PROTEASE_HIS"/>
    <property type="match status" value="1"/>
</dbReference>
<dbReference type="SUPFAM" id="SSF54001">
    <property type="entry name" value="Cysteine proteinases"/>
    <property type="match status" value="1"/>
</dbReference>
<dbReference type="Pfam" id="PF08246">
    <property type="entry name" value="Inhibitor_I29"/>
    <property type="match status" value="1"/>
</dbReference>
<keyword evidence="5" id="KW-0788">Thiol protease</keyword>
<feature type="chain" id="PRO_5018666146" evidence="7">
    <location>
        <begin position="27"/>
        <end position="339"/>
    </location>
</feature>
<dbReference type="EMBL" id="NKQK01000019">
    <property type="protein sequence ID" value="PSS03019.1"/>
    <property type="molecule type" value="Genomic_DNA"/>
</dbReference>
<dbReference type="Proteomes" id="UP000241394">
    <property type="component" value="Chromosome LG19"/>
</dbReference>
<evidence type="ECO:0000256" key="5">
    <source>
        <dbReference type="ARBA" id="ARBA00022807"/>
    </source>
</evidence>
<evidence type="ECO:0000313" key="10">
    <source>
        <dbReference type="EMBL" id="PSS03019.1"/>
    </source>
</evidence>
<feature type="domain" description="Cathepsin propeptide inhibitor" evidence="9">
    <location>
        <begin position="38"/>
        <end position="95"/>
    </location>
</feature>
<evidence type="ECO:0000313" key="11">
    <source>
        <dbReference type="Proteomes" id="UP000241394"/>
    </source>
</evidence>
<dbReference type="InterPro" id="IPR000668">
    <property type="entry name" value="Peptidase_C1A_C"/>
</dbReference>
<comment type="similarity">
    <text evidence="1">Belongs to the peptidase C1 family.</text>
</comment>
<dbReference type="GO" id="GO:0006508">
    <property type="term" value="P:proteolysis"/>
    <property type="evidence" value="ECO:0007669"/>
    <property type="project" value="UniProtKB-KW"/>
</dbReference>
<evidence type="ECO:0000256" key="1">
    <source>
        <dbReference type="ARBA" id="ARBA00008455"/>
    </source>
</evidence>
<dbReference type="CDD" id="cd02248">
    <property type="entry name" value="Peptidase_C1A"/>
    <property type="match status" value="1"/>
</dbReference>
<reference evidence="10 11" key="1">
    <citation type="submission" date="2017-07" db="EMBL/GenBank/DDBJ databases">
        <title>An improved, manually edited Actinidia chinensis var. chinensis (kiwifruit) genome highlights the challenges associated with draft genomes and gene prediction in plants.</title>
        <authorList>
            <person name="Pilkington S."/>
            <person name="Crowhurst R."/>
            <person name="Hilario E."/>
            <person name="Nardozza S."/>
            <person name="Fraser L."/>
            <person name="Peng Y."/>
            <person name="Gunaseelan K."/>
            <person name="Simpson R."/>
            <person name="Tahir J."/>
            <person name="Deroles S."/>
            <person name="Templeton K."/>
            <person name="Luo Z."/>
            <person name="Davy M."/>
            <person name="Cheng C."/>
            <person name="Mcneilage M."/>
            <person name="Scaglione D."/>
            <person name="Liu Y."/>
            <person name="Zhang Q."/>
            <person name="Datson P."/>
            <person name="De Silva N."/>
            <person name="Gardiner S."/>
            <person name="Bassett H."/>
            <person name="Chagne D."/>
            <person name="Mccallum J."/>
            <person name="Dzierzon H."/>
            <person name="Deng C."/>
            <person name="Wang Y.-Y."/>
            <person name="Barron N."/>
            <person name="Manako K."/>
            <person name="Bowen J."/>
            <person name="Foster T."/>
            <person name="Erridge Z."/>
            <person name="Tiffin H."/>
            <person name="Waite C."/>
            <person name="Davies K."/>
            <person name="Grierson E."/>
            <person name="Laing W."/>
            <person name="Kirk R."/>
            <person name="Chen X."/>
            <person name="Wood M."/>
            <person name="Montefiori M."/>
            <person name="Brummell D."/>
            <person name="Schwinn K."/>
            <person name="Catanach A."/>
            <person name="Fullerton C."/>
            <person name="Li D."/>
            <person name="Meiyalaghan S."/>
            <person name="Nieuwenhuizen N."/>
            <person name="Read N."/>
            <person name="Prakash R."/>
            <person name="Hunter D."/>
            <person name="Zhang H."/>
            <person name="Mckenzie M."/>
            <person name="Knabel M."/>
            <person name="Harris A."/>
            <person name="Allan A."/>
            <person name="Chen A."/>
            <person name="Janssen B."/>
            <person name="Plunkett B."/>
            <person name="Dwamena C."/>
            <person name="Voogd C."/>
            <person name="Leif D."/>
            <person name="Lafferty D."/>
            <person name="Souleyre E."/>
            <person name="Varkonyi-Gasic E."/>
            <person name="Gambi F."/>
            <person name="Hanley J."/>
            <person name="Yao J.-L."/>
            <person name="Cheung J."/>
            <person name="David K."/>
            <person name="Warren B."/>
            <person name="Marsh K."/>
            <person name="Snowden K."/>
            <person name="Lin-Wang K."/>
            <person name="Brian L."/>
            <person name="Martinez-Sanchez M."/>
            <person name="Wang M."/>
            <person name="Ileperuma N."/>
            <person name="Macnee N."/>
            <person name="Campin R."/>
            <person name="Mcatee P."/>
            <person name="Drummond R."/>
            <person name="Espley R."/>
            <person name="Ireland H."/>
            <person name="Wu R."/>
            <person name="Atkinson R."/>
            <person name="Karunairetnam S."/>
            <person name="Bulley S."/>
            <person name="Chunkath S."/>
            <person name="Hanley Z."/>
            <person name="Storey R."/>
            <person name="Thrimawithana A."/>
            <person name="Thomson S."/>
            <person name="David C."/>
            <person name="Testolin R."/>
        </authorList>
    </citation>
    <scope>NUCLEOTIDE SEQUENCE [LARGE SCALE GENOMIC DNA]</scope>
    <source>
        <strain evidence="11">cv. Red5</strain>
        <tissue evidence="10">Young leaf</tissue>
    </source>
</reference>
<sequence>MASKCQQKFIFYVLFFLGIWISQATSRAIQGTLMTERHKQWMARYGRVYQDATEKEKRYKIFEANVEYIDSFNNAGNQSYKLSVNEYADLTNEEFRASHNTNKSFSKKKSSPATSFRYRNFTAVPQSIDWRKKGAVTTIRDELCGAWTFSAVDTVEGLTKIKTGTLYTLSVQEIVDCNSGGYRGCTGGFTYEAFEFIKQHGLTSKANYPSKTENSTCDIKKEAQPVAKITGYEDVPANSEEALLKALANQPVAVTIDASGAAFQFYSSGVFTADCGTDLDHSVTAIGYGTSDDNGLKYWLIKNAWGTSWGEKGYMRMQRDIKAKGGKCGIAMEASYPTT</sequence>
<dbReference type="OrthoDB" id="190265at2759"/>
<reference evidence="11" key="2">
    <citation type="journal article" date="2018" name="BMC Genomics">
        <title>A manually annotated Actinidia chinensis var. chinensis (kiwifruit) genome highlights the challenges associated with draft genomes and gene prediction in plants.</title>
        <authorList>
            <person name="Pilkington S.M."/>
            <person name="Crowhurst R."/>
            <person name="Hilario E."/>
            <person name="Nardozza S."/>
            <person name="Fraser L."/>
            <person name="Peng Y."/>
            <person name="Gunaseelan K."/>
            <person name="Simpson R."/>
            <person name="Tahir J."/>
            <person name="Deroles S.C."/>
            <person name="Templeton K."/>
            <person name="Luo Z."/>
            <person name="Davy M."/>
            <person name="Cheng C."/>
            <person name="McNeilage M."/>
            <person name="Scaglione D."/>
            <person name="Liu Y."/>
            <person name="Zhang Q."/>
            <person name="Datson P."/>
            <person name="De Silva N."/>
            <person name="Gardiner S.E."/>
            <person name="Bassett H."/>
            <person name="Chagne D."/>
            <person name="McCallum J."/>
            <person name="Dzierzon H."/>
            <person name="Deng C."/>
            <person name="Wang Y.Y."/>
            <person name="Barron L."/>
            <person name="Manako K."/>
            <person name="Bowen J."/>
            <person name="Foster T.M."/>
            <person name="Erridge Z.A."/>
            <person name="Tiffin H."/>
            <person name="Waite C.N."/>
            <person name="Davies K.M."/>
            <person name="Grierson E.P."/>
            <person name="Laing W.A."/>
            <person name="Kirk R."/>
            <person name="Chen X."/>
            <person name="Wood M."/>
            <person name="Montefiori M."/>
            <person name="Brummell D.A."/>
            <person name="Schwinn K.E."/>
            <person name="Catanach A."/>
            <person name="Fullerton C."/>
            <person name="Li D."/>
            <person name="Meiyalaghan S."/>
            <person name="Nieuwenhuizen N."/>
            <person name="Read N."/>
            <person name="Prakash R."/>
            <person name="Hunter D."/>
            <person name="Zhang H."/>
            <person name="McKenzie M."/>
            <person name="Knabel M."/>
            <person name="Harris A."/>
            <person name="Allan A.C."/>
            <person name="Gleave A."/>
            <person name="Chen A."/>
            <person name="Janssen B.J."/>
            <person name="Plunkett B."/>
            <person name="Ampomah-Dwamena C."/>
            <person name="Voogd C."/>
            <person name="Leif D."/>
            <person name="Lafferty D."/>
            <person name="Souleyre E.J.F."/>
            <person name="Varkonyi-Gasic E."/>
            <person name="Gambi F."/>
            <person name="Hanley J."/>
            <person name="Yao J.L."/>
            <person name="Cheung J."/>
            <person name="David K.M."/>
            <person name="Warren B."/>
            <person name="Marsh K."/>
            <person name="Snowden K.C."/>
            <person name="Lin-Wang K."/>
            <person name="Brian L."/>
            <person name="Martinez-Sanchez M."/>
            <person name="Wang M."/>
            <person name="Ileperuma N."/>
            <person name="Macnee N."/>
            <person name="Campin R."/>
            <person name="McAtee P."/>
            <person name="Drummond R.S.M."/>
            <person name="Espley R.V."/>
            <person name="Ireland H.S."/>
            <person name="Wu R."/>
            <person name="Atkinson R.G."/>
            <person name="Karunairetnam S."/>
            <person name="Bulley S."/>
            <person name="Chunkath S."/>
            <person name="Hanley Z."/>
            <person name="Storey R."/>
            <person name="Thrimawithana A.H."/>
            <person name="Thomson S."/>
            <person name="David C."/>
            <person name="Testolin R."/>
            <person name="Huang H."/>
            <person name="Hellens R.P."/>
            <person name="Schaffer R.J."/>
        </authorList>
    </citation>
    <scope>NUCLEOTIDE SEQUENCE [LARGE SCALE GENOMIC DNA]</scope>
    <source>
        <strain evidence="11">cv. Red5</strain>
    </source>
</reference>
<dbReference type="GO" id="GO:0008234">
    <property type="term" value="F:cysteine-type peptidase activity"/>
    <property type="evidence" value="ECO:0007669"/>
    <property type="project" value="UniProtKB-KW"/>
</dbReference>
<evidence type="ECO:0000256" key="6">
    <source>
        <dbReference type="ARBA" id="ARBA00023157"/>
    </source>
</evidence>
<evidence type="ECO:0000259" key="9">
    <source>
        <dbReference type="SMART" id="SM00848"/>
    </source>
</evidence>
<dbReference type="InterPro" id="IPR039417">
    <property type="entry name" value="Peptidase_C1A_papain-like"/>
</dbReference>
<evidence type="ECO:0000256" key="4">
    <source>
        <dbReference type="ARBA" id="ARBA00022801"/>
    </source>
</evidence>
<keyword evidence="3 7" id="KW-0732">Signal</keyword>
<dbReference type="Gramene" id="PSS03019">
    <property type="protein sequence ID" value="PSS03019"/>
    <property type="gene ID" value="CEY00_Acc21402"/>
</dbReference>
<evidence type="ECO:0000259" key="8">
    <source>
        <dbReference type="SMART" id="SM00645"/>
    </source>
</evidence>
<dbReference type="SMART" id="SM00848">
    <property type="entry name" value="Inhibitor_I29"/>
    <property type="match status" value="1"/>
</dbReference>
<evidence type="ECO:0000256" key="7">
    <source>
        <dbReference type="SAM" id="SignalP"/>
    </source>
</evidence>
<accession>A0A2R6Q6Y7</accession>
<proteinExistence type="inferred from homology"/>
<protein>
    <submittedName>
        <fullName evidence="10">Senescence-specific cysteine protease</fullName>
    </submittedName>
</protein>
<dbReference type="InParanoid" id="A0A2R6Q6Y7"/>
<dbReference type="InterPro" id="IPR038765">
    <property type="entry name" value="Papain-like_cys_pep_sf"/>
</dbReference>
<dbReference type="AlphaFoldDB" id="A0A2R6Q6Y7"/>
<keyword evidence="4" id="KW-0378">Hydrolase</keyword>
<dbReference type="InterPro" id="IPR013128">
    <property type="entry name" value="Peptidase_C1A"/>
</dbReference>
<comment type="caution">
    <text evidence="10">The sequence shown here is derived from an EMBL/GenBank/DDBJ whole genome shotgun (WGS) entry which is preliminary data.</text>
</comment>
<organism evidence="10 11">
    <name type="scientific">Actinidia chinensis var. chinensis</name>
    <name type="common">Chinese soft-hair kiwi</name>
    <dbReference type="NCBI Taxonomy" id="1590841"/>
    <lineage>
        <taxon>Eukaryota</taxon>
        <taxon>Viridiplantae</taxon>
        <taxon>Streptophyta</taxon>
        <taxon>Embryophyta</taxon>
        <taxon>Tracheophyta</taxon>
        <taxon>Spermatophyta</taxon>
        <taxon>Magnoliopsida</taxon>
        <taxon>eudicotyledons</taxon>
        <taxon>Gunneridae</taxon>
        <taxon>Pentapetalae</taxon>
        <taxon>asterids</taxon>
        <taxon>Ericales</taxon>
        <taxon>Actinidiaceae</taxon>
        <taxon>Actinidia</taxon>
    </lineage>
</organism>
<keyword evidence="11" id="KW-1185">Reference proteome</keyword>
<dbReference type="InterPro" id="IPR025660">
    <property type="entry name" value="Pept_his_AS"/>
</dbReference>
<dbReference type="STRING" id="1590841.A0A2R6Q6Y7"/>
<dbReference type="PANTHER" id="PTHR12411">
    <property type="entry name" value="CYSTEINE PROTEASE FAMILY C1-RELATED"/>
    <property type="match status" value="1"/>
</dbReference>
<evidence type="ECO:0000256" key="2">
    <source>
        <dbReference type="ARBA" id="ARBA00022670"/>
    </source>
</evidence>
<feature type="signal peptide" evidence="7">
    <location>
        <begin position="1"/>
        <end position="26"/>
    </location>
</feature>
<dbReference type="OMA" id="IERHEDW"/>
<feature type="domain" description="Peptidase C1A papain C-terminal" evidence="8">
    <location>
        <begin position="124"/>
        <end position="338"/>
    </location>
</feature>
<dbReference type="InterPro" id="IPR013201">
    <property type="entry name" value="Prot_inhib_I29"/>
</dbReference>
<keyword evidence="2 10" id="KW-0645">Protease</keyword>
<dbReference type="Pfam" id="PF00112">
    <property type="entry name" value="Peptidase_C1"/>
    <property type="match status" value="1"/>
</dbReference>
<dbReference type="FunFam" id="3.90.70.10:FF:000023">
    <property type="entry name" value="Senescence-specific cysteine protease SAG39"/>
    <property type="match status" value="1"/>
</dbReference>
<keyword evidence="6" id="KW-1015">Disulfide bond</keyword>
<evidence type="ECO:0000256" key="3">
    <source>
        <dbReference type="ARBA" id="ARBA00022729"/>
    </source>
</evidence>
<dbReference type="SMART" id="SM00645">
    <property type="entry name" value="Pept_C1"/>
    <property type="match status" value="1"/>
</dbReference>
<gene>
    <name evidence="10" type="ORF">CEY00_Acc21402</name>
</gene>